<evidence type="ECO:0000256" key="1">
    <source>
        <dbReference type="ARBA" id="ARBA00004196"/>
    </source>
</evidence>
<dbReference type="Pfam" id="PF09375">
    <property type="entry name" value="Peptidase_M75"/>
    <property type="match status" value="1"/>
</dbReference>
<evidence type="ECO:0000256" key="2">
    <source>
        <dbReference type="ARBA" id="ARBA00022729"/>
    </source>
</evidence>
<dbReference type="RefSeq" id="WP_203538986.1">
    <property type="nucleotide sequence ID" value="NZ_JAESND010000006.1"/>
</dbReference>
<evidence type="ECO:0000313" key="6">
    <source>
        <dbReference type="Proteomes" id="UP000809431"/>
    </source>
</evidence>
<proteinExistence type="predicted"/>
<dbReference type="EMBL" id="JAESND010000006">
    <property type="protein sequence ID" value="MBM3116755.1"/>
    <property type="molecule type" value="Genomic_DNA"/>
</dbReference>
<name>A0ABS2BMU6_9NEIS</name>
<evidence type="ECO:0000256" key="3">
    <source>
        <dbReference type="SAM" id="SignalP"/>
    </source>
</evidence>
<dbReference type="InterPro" id="IPR034984">
    <property type="entry name" value="Imelysin-like_IPPA"/>
</dbReference>
<evidence type="ECO:0000313" key="5">
    <source>
        <dbReference type="EMBL" id="MBM3116755.1"/>
    </source>
</evidence>
<comment type="subcellular location">
    <subcellularLocation>
        <location evidence="1">Cell envelope</location>
    </subcellularLocation>
</comment>
<dbReference type="CDD" id="cd14659">
    <property type="entry name" value="Imelysin-like_IPPA"/>
    <property type="match status" value="1"/>
</dbReference>
<dbReference type="InterPro" id="IPR018976">
    <property type="entry name" value="Imelysin-like"/>
</dbReference>
<reference evidence="5 6" key="1">
    <citation type="submission" date="2021-01" db="EMBL/GenBank/DDBJ databases">
        <title>Draft Genome Sequence and Polyhydroxyalkanoate Biosynthetic Potential of Jeongeupia naejangsanensis Type Strain DSM 24253.</title>
        <authorList>
            <person name="Turrini P."/>
            <person name="Artuso I."/>
            <person name="Lugli G.A."/>
            <person name="Frangipani E."/>
            <person name="Ventura M."/>
            <person name="Visca P."/>
        </authorList>
    </citation>
    <scope>NUCLEOTIDE SEQUENCE [LARGE SCALE GENOMIC DNA]</scope>
    <source>
        <strain evidence="5 6">DSM 24253</strain>
    </source>
</reference>
<feature type="domain" description="Imelysin-like" evidence="4">
    <location>
        <begin position="44"/>
        <end position="329"/>
    </location>
</feature>
<keyword evidence="6" id="KW-1185">Reference proteome</keyword>
<gene>
    <name evidence="5" type="ORF">JMJ54_13025</name>
</gene>
<dbReference type="InterPro" id="IPR038352">
    <property type="entry name" value="Imelysin_sf"/>
</dbReference>
<evidence type="ECO:0000259" key="4">
    <source>
        <dbReference type="Pfam" id="PF09375"/>
    </source>
</evidence>
<comment type="caution">
    <text evidence="5">The sequence shown here is derived from an EMBL/GenBank/DDBJ whole genome shotgun (WGS) entry which is preliminary data.</text>
</comment>
<accession>A0ABS2BMU6</accession>
<keyword evidence="2 3" id="KW-0732">Signal</keyword>
<organism evidence="5 6">
    <name type="scientific">Jeongeupia naejangsanensis</name>
    <dbReference type="NCBI Taxonomy" id="613195"/>
    <lineage>
        <taxon>Bacteria</taxon>
        <taxon>Pseudomonadati</taxon>
        <taxon>Pseudomonadota</taxon>
        <taxon>Betaproteobacteria</taxon>
        <taxon>Neisseriales</taxon>
        <taxon>Chitinibacteraceae</taxon>
        <taxon>Jeongeupia</taxon>
    </lineage>
</organism>
<dbReference type="Gene3D" id="1.20.1420.20">
    <property type="entry name" value="M75 peptidase, HXXE motif"/>
    <property type="match status" value="1"/>
</dbReference>
<protein>
    <submittedName>
        <fullName evidence="5">Imelysin family protein</fullName>
    </submittedName>
</protein>
<feature type="chain" id="PRO_5045244697" evidence="3">
    <location>
        <begin position="19"/>
        <end position="347"/>
    </location>
</feature>
<dbReference type="Proteomes" id="UP000809431">
    <property type="component" value="Unassembled WGS sequence"/>
</dbReference>
<feature type="signal peptide" evidence="3">
    <location>
        <begin position="1"/>
        <end position="18"/>
    </location>
</feature>
<sequence length="347" mass="37763">MKLPLCALLVLLSAPAFATSQPAGEPAPLQIPVLVRSLADQVYLPGLQALQAESARLQRSVDALCTRPDAEALATAQSAWRNTSLAWRRVESDRVGPLRQDEFINRIDPWPLDAKVLAASLAATPAQPAEPYSFEQWTRQPKGGSGLPAIEAQLFGQAPAQQLAQLKSGRSCGFTQWQAASLARQSQILVMEWQGLRRGLDYDPTYPRPLMTEMLTRSVAGLRELAGWKLAKDEVAPPASRFPDALAGQSRASLLASFDSIRAVLLGAPGGMGFDDYLQSRNRDEVVSTLNGRLDDARRALEALPDDFTSRAGEVRGERVLAQRRLNALADYVDGPMRDALGLLISR</sequence>